<evidence type="ECO:0000313" key="3">
    <source>
        <dbReference type="WBParaSite" id="ACAC_0000703301-mRNA-1"/>
    </source>
</evidence>
<sequence length="93" mass="10774">MWLLRCRRIRQRLKEDQTDRQMDLLENARVLKFLCICTALIIDAFNNMYGTFFIEPLKCQVSPSSSVFFLCVPLVGKGSIYLVHSPLVNSITF</sequence>
<name>A0A0K0DA07_ANGCA</name>
<dbReference type="WBParaSite" id="ACAC_0000703301-mRNA-1">
    <property type="protein sequence ID" value="ACAC_0000703301-mRNA-1"/>
    <property type="gene ID" value="ACAC_0000703301"/>
</dbReference>
<keyword evidence="1" id="KW-1133">Transmembrane helix</keyword>
<keyword evidence="1" id="KW-0472">Membrane</keyword>
<evidence type="ECO:0000313" key="2">
    <source>
        <dbReference type="Proteomes" id="UP000035642"/>
    </source>
</evidence>
<proteinExistence type="predicted"/>
<dbReference type="AlphaFoldDB" id="A0A0K0DA07"/>
<feature type="transmembrane region" description="Helical" evidence="1">
    <location>
        <begin position="66"/>
        <end position="83"/>
    </location>
</feature>
<reference evidence="2" key="1">
    <citation type="submission" date="2012-09" db="EMBL/GenBank/DDBJ databases">
        <authorList>
            <person name="Martin A.A."/>
        </authorList>
    </citation>
    <scope>NUCLEOTIDE SEQUENCE</scope>
</reference>
<evidence type="ECO:0000256" key="1">
    <source>
        <dbReference type="SAM" id="Phobius"/>
    </source>
</evidence>
<accession>A0A0K0DA07</accession>
<protein>
    <submittedName>
        <fullName evidence="3">7TM_GPCR_Srx domain-containing protein</fullName>
    </submittedName>
</protein>
<keyword evidence="2" id="KW-1185">Reference proteome</keyword>
<feature type="transmembrane region" description="Helical" evidence="1">
    <location>
        <begin position="30"/>
        <end position="54"/>
    </location>
</feature>
<organism evidence="2 3">
    <name type="scientific">Angiostrongylus cantonensis</name>
    <name type="common">Rat lungworm</name>
    <dbReference type="NCBI Taxonomy" id="6313"/>
    <lineage>
        <taxon>Eukaryota</taxon>
        <taxon>Metazoa</taxon>
        <taxon>Ecdysozoa</taxon>
        <taxon>Nematoda</taxon>
        <taxon>Chromadorea</taxon>
        <taxon>Rhabditida</taxon>
        <taxon>Rhabditina</taxon>
        <taxon>Rhabditomorpha</taxon>
        <taxon>Strongyloidea</taxon>
        <taxon>Metastrongylidae</taxon>
        <taxon>Angiostrongylus</taxon>
    </lineage>
</organism>
<dbReference type="Proteomes" id="UP000035642">
    <property type="component" value="Unassembled WGS sequence"/>
</dbReference>
<keyword evidence="1" id="KW-0812">Transmembrane</keyword>
<reference evidence="3" key="2">
    <citation type="submission" date="2017-02" db="UniProtKB">
        <authorList>
            <consortium name="WormBaseParasite"/>
        </authorList>
    </citation>
    <scope>IDENTIFICATION</scope>
</reference>